<dbReference type="InterPro" id="IPR046342">
    <property type="entry name" value="CBS_dom_sf"/>
</dbReference>
<organism evidence="7 8">
    <name type="scientific">Protopolystoma xenopodis</name>
    <dbReference type="NCBI Taxonomy" id="117903"/>
    <lineage>
        <taxon>Eukaryota</taxon>
        <taxon>Metazoa</taxon>
        <taxon>Spiralia</taxon>
        <taxon>Lophotrochozoa</taxon>
        <taxon>Platyhelminthes</taxon>
        <taxon>Monogenea</taxon>
        <taxon>Polyopisthocotylea</taxon>
        <taxon>Polystomatidea</taxon>
        <taxon>Polystomatidae</taxon>
        <taxon>Protopolystoma</taxon>
    </lineage>
</organism>
<evidence type="ECO:0000256" key="5">
    <source>
        <dbReference type="PROSITE-ProRule" id="PRU00703"/>
    </source>
</evidence>
<dbReference type="Proteomes" id="UP000784294">
    <property type="component" value="Unassembled WGS sequence"/>
</dbReference>
<dbReference type="InterPro" id="IPR000644">
    <property type="entry name" value="CBS_dom"/>
</dbReference>
<evidence type="ECO:0000259" key="6">
    <source>
        <dbReference type="PROSITE" id="PS51371"/>
    </source>
</evidence>
<evidence type="ECO:0000256" key="3">
    <source>
        <dbReference type="ARBA" id="ARBA00023122"/>
    </source>
</evidence>
<accession>A0A448X0E1</accession>
<protein>
    <recommendedName>
        <fullName evidence="6">CBS domain-containing protein</fullName>
    </recommendedName>
</protein>
<dbReference type="EMBL" id="CAAALY010069284">
    <property type="protein sequence ID" value="VEL24723.1"/>
    <property type="molecule type" value="Genomic_DNA"/>
</dbReference>
<comment type="similarity">
    <text evidence="1">Belongs to the 5'-AMP-activated protein kinase gamma subunit family.</text>
</comment>
<dbReference type="InterPro" id="IPR050511">
    <property type="entry name" value="AMPK_gamma/SDS23_families"/>
</dbReference>
<dbReference type="Gene3D" id="3.10.580.10">
    <property type="entry name" value="CBS-domain"/>
    <property type="match status" value="1"/>
</dbReference>
<dbReference type="GO" id="GO:0005737">
    <property type="term" value="C:cytoplasm"/>
    <property type="evidence" value="ECO:0007669"/>
    <property type="project" value="TreeGrafter"/>
</dbReference>
<dbReference type="PANTHER" id="PTHR13780:SF35">
    <property type="entry name" value="LD22662P"/>
    <property type="match status" value="1"/>
</dbReference>
<dbReference type="GO" id="GO:0019887">
    <property type="term" value="F:protein kinase regulator activity"/>
    <property type="evidence" value="ECO:0007669"/>
    <property type="project" value="TreeGrafter"/>
</dbReference>
<evidence type="ECO:0000313" key="7">
    <source>
        <dbReference type="EMBL" id="VEL24723.1"/>
    </source>
</evidence>
<dbReference type="GO" id="GO:0031588">
    <property type="term" value="C:nucleotide-activated protein kinase complex"/>
    <property type="evidence" value="ECO:0007669"/>
    <property type="project" value="TreeGrafter"/>
</dbReference>
<dbReference type="Pfam" id="PF00571">
    <property type="entry name" value="CBS"/>
    <property type="match status" value="1"/>
</dbReference>
<keyword evidence="2" id="KW-0677">Repeat</keyword>
<comment type="subunit">
    <text evidence="4">AMPK is a heterotrimer of an alpha catalytic subunit (PRKAA1 or PRKAA2), a beta (PRKAB1 or PRKAB2) and a gamma non-catalytic subunits (PRKAG1, PRKAG2 or PRKAG3). Interacts with FNIP1 and FNIP2.</text>
</comment>
<dbReference type="GO" id="GO:0016208">
    <property type="term" value="F:AMP binding"/>
    <property type="evidence" value="ECO:0007669"/>
    <property type="project" value="TreeGrafter"/>
</dbReference>
<dbReference type="OrthoDB" id="449052at2759"/>
<sequence>MPELPQPSFMTKTLAELNLGTRKGVATVQAIWPIHRALSLFIEKRVSALPVVDEENKMIDIYAKFDVIVSQLTFITQTYYQQELHFVLNGNIRFCF</sequence>
<keyword evidence="8" id="KW-1185">Reference proteome</keyword>
<dbReference type="SUPFAM" id="SSF54631">
    <property type="entry name" value="CBS-domain pair"/>
    <property type="match status" value="1"/>
</dbReference>
<dbReference type="GO" id="GO:0005634">
    <property type="term" value="C:nucleus"/>
    <property type="evidence" value="ECO:0007669"/>
    <property type="project" value="TreeGrafter"/>
</dbReference>
<dbReference type="AlphaFoldDB" id="A0A448X0E1"/>
<proteinExistence type="inferred from homology"/>
<dbReference type="PANTHER" id="PTHR13780">
    <property type="entry name" value="AMP-ACTIVATED PROTEIN KINASE, GAMMA REGULATORY SUBUNIT"/>
    <property type="match status" value="1"/>
</dbReference>
<dbReference type="SMART" id="SM00116">
    <property type="entry name" value="CBS"/>
    <property type="match status" value="1"/>
</dbReference>
<name>A0A448X0E1_9PLAT</name>
<dbReference type="PROSITE" id="PS51371">
    <property type="entry name" value="CBS"/>
    <property type="match status" value="1"/>
</dbReference>
<evidence type="ECO:0000313" key="8">
    <source>
        <dbReference type="Proteomes" id="UP000784294"/>
    </source>
</evidence>
<dbReference type="GO" id="GO:0019901">
    <property type="term" value="F:protein kinase binding"/>
    <property type="evidence" value="ECO:0007669"/>
    <property type="project" value="TreeGrafter"/>
</dbReference>
<reference evidence="7" key="1">
    <citation type="submission" date="2018-11" db="EMBL/GenBank/DDBJ databases">
        <authorList>
            <consortium name="Pathogen Informatics"/>
        </authorList>
    </citation>
    <scope>NUCLEOTIDE SEQUENCE</scope>
</reference>
<keyword evidence="3 5" id="KW-0129">CBS domain</keyword>
<evidence type="ECO:0000256" key="4">
    <source>
        <dbReference type="ARBA" id="ARBA00025878"/>
    </source>
</evidence>
<comment type="caution">
    <text evidence="7">The sequence shown here is derived from an EMBL/GenBank/DDBJ whole genome shotgun (WGS) entry which is preliminary data.</text>
</comment>
<evidence type="ECO:0000256" key="2">
    <source>
        <dbReference type="ARBA" id="ARBA00022737"/>
    </source>
</evidence>
<feature type="domain" description="CBS" evidence="6">
    <location>
        <begin position="20"/>
        <end position="78"/>
    </location>
</feature>
<gene>
    <name evidence="7" type="ORF">PXEA_LOCUS18163</name>
</gene>
<evidence type="ECO:0000256" key="1">
    <source>
        <dbReference type="ARBA" id="ARBA00006750"/>
    </source>
</evidence>